<gene>
    <name evidence="2" type="ORF">BRADI_2g05211v3</name>
</gene>
<accession>A0A2K2D731</accession>
<organism evidence="2">
    <name type="scientific">Brachypodium distachyon</name>
    <name type="common">Purple false brome</name>
    <name type="synonym">Trachynia distachya</name>
    <dbReference type="NCBI Taxonomy" id="15368"/>
    <lineage>
        <taxon>Eukaryota</taxon>
        <taxon>Viridiplantae</taxon>
        <taxon>Streptophyta</taxon>
        <taxon>Embryophyta</taxon>
        <taxon>Tracheophyta</taxon>
        <taxon>Spermatophyta</taxon>
        <taxon>Magnoliopsida</taxon>
        <taxon>Liliopsida</taxon>
        <taxon>Poales</taxon>
        <taxon>Poaceae</taxon>
        <taxon>BOP clade</taxon>
        <taxon>Pooideae</taxon>
        <taxon>Stipodae</taxon>
        <taxon>Brachypodieae</taxon>
        <taxon>Brachypodium</taxon>
    </lineage>
</organism>
<reference evidence="3" key="3">
    <citation type="submission" date="2018-08" db="UniProtKB">
        <authorList>
            <consortium name="EnsemblPlants"/>
        </authorList>
    </citation>
    <scope>IDENTIFICATION</scope>
    <source>
        <strain evidence="3">cv. Bd21</strain>
    </source>
</reference>
<dbReference type="Gramene" id="PNT70086">
    <property type="protein sequence ID" value="PNT70086"/>
    <property type="gene ID" value="BRADI_2g05211v3"/>
</dbReference>
<evidence type="ECO:0000256" key="1">
    <source>
        <dbReference type="SAM" id="MobiDB-lite"/>
    </source>
</evidence>
<evidence type="ECO:0000313" key="2">
    <source>
        <dbReference type="EMBL" id="PNT70086.1"/>
    </source>
</evidence>
<dbReference type="EMBL" id="CM000881">
    <property type="protein sequence ID" value="PNT70086.1"/>
    <property type="molecule type" value="Genomic_DNA"/>
</dbReference>
<proteinExistence type="predicted"/>
<sequence>MATATSVEVNEQSFTSKAARRRPTWRRRWNPYCWIARTQLRHRRSSDEHDPGPDDDAELAQLRALALALICTRSPMRSRTRRQSGAADDGKRQRRSARGAR</sequence>
<feature type="compositionally biased region" description="Basic residues" evidence="1">
    <location>
        <begin position="92"/>
        <end position="101"/>
    </location>
</feature>
<evidence type="ECO:0000313" key="4">
    <source>
        <dbReference type="Proteomes" id="UP000008810"/>
    </source>
</evidence>
<protein>
    <submittedName>
        <fullName evidence="2 3">Uncharacterized protein</fullName>
    </submittedName>
</protein>
<keyword evidence="4" id="KW-1185">Reference proteome</keyword>
<dbReference type="AlphaFoldDB" id="A0A2K2D731"/>
<feature type="region of interest" description="Disordered" evidence="1">
    <location>
        <begin position="73"/>
        <end position="101"/>
    </location>
</feature>
<reference evidence="2 3" key="1">
    <citation type="journal article" date="2010" name="Nature">
        <title>Genome sequencing and analysis of the model grass Brachypodium distachyon.</title>
        <authorList>
            <consortium name="International Brachypodium Initiative"/>
        </authorList>
    </citation>
    <scope>NUCLEOTIDE SEQUENCE [LARGE SCALE GENOMIC DNA]</scope>
    <source>
        <strain evidence="2 3">Bd21</strain>
    </source>
</reference>
<dbReference type="InParanoid" id="A0A2K2D731"/>
<dbReference type="EnsemblPlants" id="PNT70086">
    <property type="protein sequence ID" value="PNT70086"/>
    <property type="gene ID" value="BRADI_2g05211v3"/>
</dbReference>
<dbReference type="Proteomes" id="UP000008810">
    <property type="component" value="Chromosome 2"/>
</dbReference>
<feature type="compositionally biased region" description="Polar residues" evidence="1">
    <location>
        <begin position="1"/>
        <end position="16"/>
    </location>
</feature>
<feature type="region of interest" description="Disordered" evidence="1">
    <location>
        <begin position="1"/>
        <end position="22"/>
    </location>
</feature>
<name>A0A2K2D731_BRADI</name>
<reference evidence="2" key="2">
    <citation type="submission" date="2017-06" db="EMBL/GenBank/DDBJ databases">
        <title>WGS assembly of Brachypodium distachyon.</title>
        <authorList>
            <consortium name="The International Brachypodium Initiative"/>
            <person name="Lucas S."/>
            <person name="Harmon-Smith M."/>
            <person name="Lail K."/>
            <person name="Tice H."/>
            <person name="Grimwood J."/>
            <person name="Bruce D."/>
            <person name="Barry K."/>
            <person name="Shu S."/>
            <person name="Lindquist E."/>
            <person name="Wang M."/>
            <person name="Pitluck S."/>
            <person name="Vogel J.P."/>
            <person name="Garvin D.F."/>
            <person name="Mockler T.C."/>
            <person name="Schmutz J."/>
            <person name="Rokhsar D."/>
            <person name="Bevan M.W."/>
        </authorList>
    </citation>
    <scope>NUCLEOTIDE SEQUENCE</scope>
    <source>
        <strain evidence="2">Bd21</strain>
    </source>
</reference>
<evidence type="ECO:0000313" key="3">
    <source>
        <dbReference type="EnsemblPlants" id="PNT70086"/>
    </source>
</evidence>